<dbReference type="InterPro" id="IPR028037">
    <property type="entry name" value="Antitoxin_Rv0909/MT0933"/>
</dbReference>
<accession>A0ABW1JM91</accession>
<sequence>MDFKNLAGKAMDMAAQHADKVDTVIDKAGDVVDAKTGGKFTGQVDTAQDAAKNALRDKA</sequence>
<organism evidence="1 2">
    <name type="scientific">Nocardia lasii</name>
    <dbReference type="NCBI Taxonomy" id="1616107"/>
    <lineage>
        <taxon>Bacteria</taxon>
        <taxon>Bacillati</taxon>
        <taxon>Actinomycetota</taxon>
        <taxon>Actinomycetes</taxon>
        <taxon>Mycobacteriales</taxon>
        <taxon>Nocardiaceae</taxon>
        <taxon>Nocardia</taxon>
    </lineage>
</organism>
<evidence type="ECO:0000313" key="2">
    <source>
        <dbReference type="Proteomes" id="UP001596223"/>
    </source>
</evidence>
<name>A0ABW1JM91_9NOCA</name>
<reference evidence="2" key="1">
    <citation type="journal article" date="2019" name="Int. J. Syst. Evol. Microbiol.">
        <title>The Global Catalogue of Microorganisms (GCM) 10K type strain sequencing project: providing services to taxonomists for standard genome sequencing and annotation.</title>
        <authorList>
            <consortium name="The Broad Institute Genomics Platform"/>
            <consortium name="The Broad Institute Genome Sequencing Center for Infectious Disease"/>
            <person name="Wu L."/>
            <person name="Ma J."/>
        </authorList>
    </citation>
    <scope>NUCLEOTIDE SEQUENCE [LARGE SCALE GENOMIC DNA]</scope>
    <source>
        <strain evidence="2">CCUG 36956</strain>
    </source>
</reference>
<dbReference type="Proteomes" id="UP001596223">
    <property type="component" value="Unassembled WGS sequence"/>
</dbReference>
<protein>
    <submittedName>
        <fullName evidence="1">Antitoxin</fullName>
    </submittedName>
</protein>
<evidence type="ECO:0000313" key="1">
    <source>
        <dbReference type="EMBL" id="MFC6009793.1"/>
    </source>
</evidence>
<proteinExistence type="predicted"/>
<dbReference type="EMBL" id="JBHSQN010000001">
    <property type="protein sequence ID" value="MFC6009793.1"/>
    <property type="molecule type" value="Genomic_DNA"/>
</dbReference>
<keyword evidence="2" id="KW-1185">Reference proteome</keyword>
<gene>
    <name evidence="1" type="ORF">ACFP3H_01890</name>
</gene>
<dbReference type="Pfam" id="PF14013">
    <property type="entry name" value="MT0933_antitox"/>
    <property type="match status" value="1"/>
</dbReference>
<dbReference type="RefSeq" id="WP_378598536.1">
    <property type="nucleotide sequence ID" value="NZ_JBHSQN010000001.1"/>
</dbReference>
<comment type="caution">
    <text evidence="1">The sequence shown here is derived from an EMBL/GenBank/DDBJ whole genome shotgun (WGS) entry which is preliminary data.</text>
</comment>